<evidence type="ECO:0000259" key="1">
    <source>
        <dbReference type="Pfam" id="PF13443"/>
    </source>
</evidence>
<dbReference type="Proteomes" id="UP000744980">
    <property type="component" value="Unassembled WGS sequence"/>
</dbReference>
<evidence type="ECO:0000313" key="2">
    <source>
        <dbReference type="EMBL" id="MBM3095852.1"/>
    </source>
</evidence>
<dbReference type="AlphaFoldDB" id="A0AAW4FXH9"/>
<dbReference type="SUPFAM" id="SSF47413">
    <property type="entry name" value="lambda repressor-like DNA-binding domains"/>
    <property type="match status" value="1"/>
</dbReference>
<keyword evidence="3" id="KW-1185">Reference proteome</keyword>
<organism evidence="2 3">
    <name type="scientific">Ensifer canadensis</name>
    <dbReference type="NCBI Taxonomy" id="555315"/>
    <lineage>
        <taxon>Bacteria</taxon>
        <taxon>Pseudomonadati</taxon>
        <taxon>Pseudomonadota</taxon>
        <taxon>Alphaproteobacteria</taxon>
        <taxon>Hyphomicrobiales</taxon>
        <taxon>Rhizobiaceae</taxon>
        <taxon>Sinorhizobium/Ensifer group</taxon>
        <taxon>Ensifer</taxon>
    </lineage>
</organism>
<protein>
    <recommendedName>
        <fullName evidence="1">HTH cro/C1-type domain-containing protein</fullName>
    </recommendedName>
</protein>
<dbReference type="RefSeq" id="WP_156408035.1">
    <property type="nucleotide sequence ID" value="NZ_CP083373.1"/>
</dbReference>
<dbReference type="Pfam" id="PF13443">
    <property type="entry name" value="HTH_26"/>
    <property type="match status" value="1"/>
</dbReference>
<sequence length="76" mass="8335">MPIESPADIVSHLAQQMVEKGTSPRKLALLTGVAENRFELIQMGDWKNLTIREIAVICEALEVDLCRLIAGGSETL</sequence>
<comment type="caution">
    <text evidence="2">The sequence shown here is derived from an EMBL/GenBank/DDBJ whole genome shotgun (WGS) entry which is preliminary data.</text>
</comment>
<feature type="domain" description="HTH cro/C1-type" evidence="1">
    <location>
        <begin position="12"/>
        <end position="65"/>
    </location>
</feature>
<reference evidence="2 3" key="1">
    <citation type="submission" date="2020-01" db="EMBL/GenBank/DDBJ databases">
        <title>Draft genome assembly of Ensifer adhaerens T173.</title>
        <authorList>
            <person name="Craig J.E."/>
            <person name="Stinchcombe J.R."/>
        </authorList>
    </citation>
    <scope>NUCLEOTIDE SEQUENCE [LARGE SCALE GENOMIC DNA]</scope>
    <source>
        <strain evidence="2 3">T173</strain>
    </source>
</reference>
<dbReference type="InterPro" id="IPR010982">
    <property type="entry name" value="Lambda_DNA-bd_dom_sf"/>
</dbReference>
<name>A0AAW4FXH9_9HYPH</name>
<dbReference type="EMBL" id="WXFA01000058">
    <property type="protein sequence ID" value="MBM3095852.1"/>
    <property type="molecule type" value="Genomic_DNA"/>
</dbReference>
<evidence type="ECO:0000313" key="3">
    <source>
        <dbReference type="Proteomes" id="UP000744980"/>
    </source>
</evidence>
<accession>A0AAW4FXH9</accession>
<dbReference type="GO" id="GO:0003677">
    <property type="term" value="F:DNA binding"/>
    <property type="evidence" value="ECO:0007669"/>
    <property type="project" value="InterPro"/>
</dbReference>
<gene>
    <name evidence="2" type="ORF">GFB56_34745</name>
</gene>
<dbReference type="InterPro" id="IPR001387">
    <property type="entry name" value="Cro/C1-type_HTH"/>
</dbReference>
<proteinExistence type="predicted"/>